<reference evidence="3 4" key="1">
    <citation type="journal article" date="2012" name="BMC Genomics">
        <title>Comparative genomics of the white-rot fungi, Phanerochaete carnosa and P. chrysosporium, to elucidate the genetic basis of the distinct wood types they colonize.</title>
        <authorList>
            <person name="Suzuki H."/>
            <person name="MacDonald J."/>
            <person name="Syed K."/>
            <person name="Salamov A."/>
            <person name="Hori C."/>
            <person name="Aerts A."/>
            <person name="Henrissat B."/>
            <person name="Wiebenga A."/>
            <person name="vanKuyk P.A."/>
            <person name="Barry K."/>
            <person name="Lindquist E."/>
            <person name="LaButti K."/>
            <person name="Lapidus A."/>
            <person name="Lucas S."/>
            <person name="Coutinho P."/>
            <person name="Gong Y."/>
            <person name="Samejima M."/>
            <person name="Mahadevan R."/>
            <person name="Abou-Zaid M."/>
            <person name="de Vries R.P."/>
            <person name="Igarashi K."/>
            <person name="Yadav J.S."/>
            <person name="Grigoriev I.V."/>
            <person name="Master E.R."/>
        </authorList>
    </citation>
    <scope>NUCLEOTIDE SEQUENCE [LARGE SCALE GENOMIC DNA]</scope>
    <source>
        <strain evidence="3 4">HHB-10118-sp</strain>
    </source>
</reference>
<dbReference type="RefSeq" id="XP_007396698.1">
    <property type="nucleotide sequence ID" value="XM_007396636.1"/>
</dbReference>
<dbReference type="InParanoid" id="K5UVE9"/>
<dbReference type="OrthoDB" id="2803129at2759"/>
<gene>
    <name evidence="3" type="ORF">PHACADRAFT_196429</name>
</gene>
<dbReference type="InterPro" id="IPR011009">
    <property type="entry name" value="Kinase-like_dom_sf"/>
</dbReference>
<dbReference type="GeneID" id="18911152"/>
<protein>
    <recommendedName>
        <fullName evidence="2">Fungal-type protein kinase domain-containing protein</fullName>
    </recommendedName>
</protein>
<sequence length="835" mass="94293">MAGLPPRTPKRSLPIPTMPDIGPSPIQKKGCTSAPTDLATEGQKHLMLDDLQETVPQVDWAFFEDNILPPLPTSVNLDDIVTNLVEKQAVAHMHGQMVWAKFELGSPKLYQGGEDAIFRRMVSVVAAVKDATGDTKKARRLFRCNPNATPTSETRDNNTRPDGYYVRNDVAAKDRIPRWSNIIVPAEFKIHDRHEDVNRNWAQILWSLNHLMREDPTRRFAIGFTIENTNMRLWFASRSDVLVSLPVNFITGIRRVSEFFLRIFYAEDYQLGFDESMKRLDTLDASGRVQYDIRVNETMYRTQRLVSSIGVETIRGRGTRVWEVKELDGHGKEKPGSVIVKDSWGDKKRRREEDINKDIRDTETIDEQHSQVLNGCLLTCLNSWDVTVDTSTGRKIDSTREVMFCGNDPTYLDTVKVKKDLDASKRVAPKLPAQGTLSQLSTIEPSRFVYGEKIYHRVVFAEVGTTIIEAQTLSQVFKFLSNIAIALYGLHSAGWVHRDISAGNIIIHEKDAKLGDVEYAKQEADDTRHDVRTGTVFFMAAEVDSGEYLLLAQPNRTGLVPIPEGNIIEPKRRKTFRLPTFSDEQKPGPSHGPVCEPADMPQQPKIIFKHNPLHDLESLFWLAVYLVLCTVLERPPDTLEGDWQKYTDAHDKLAAELFHDIVARITVVTTDWGFAPRLNGLHPRVRAICQELEVVRSALTQAYKLAERDPSYLTFEAIMSIELALPSDPETSMPLHHLFASQFWSISGQLGGEHDIKFEKRLSLSGQRQLMEALLAKETATKVSGSRAGQDVESEESSRPRKKTKVLNPAAREASERYRQRLRKPGPVSANAVGL</sequence>
<feature type="region of interest" description="Disordered" evidence="1">
    <location>
        <begin position="1"/>
        <end position="34"/>
    </location>
</feature>
<dbReference type="SUPFAM" id="SSF56112">
    <property type="entry name" value="Protein kinase-like (PK-like)"/>
    <property type="match status" value="1"/>
</dbReference>
<dbReference type="Gene3D" id="1.10.510.10">
    <property type="entry name" value="Transferase(Phosphotransferase) domain 1"/>
    <property type="match status" value="1"/>
</dbReference>
<dbReference type="HOGENOM" id="CLU_011584_1_1_1"/>
<dbReference type="AlphaFoldDB" id="K5UVE9"/>
<dbReference type="KEGG" id="pco:PHACADRAFT_196429"/>
<name>K5UVE9_PHACS</name>
<dbReference type="PANTHER" id="PTHR38248:SF2">
    <property type="entry name" value="FUNK1 11"/>
    <property type="match status" value="1"/>
</dbReference>
<dbReference type="EMBL" id="JH930473">
    <property type="protein sequence ID" value="EKM53991.1"/>
    <property type="molecule type" value="Genomic_DNA"/>
</dbReference>
<dbReference type="STRING" id="650164.K5UVE9"/>
<dbReference type="InterPro" id="IPR040976">
    <property type="entry name" value="Pkinase_fungal"/>
</dbReference>
<keyword evidence="4" id="KW-1185">Reference proteome</keyword>
<evidence type="ECO:0000259" key="2">
    <source>
        <dbReference type="Pfam" id="PF17667"/>
    </source>
</evidence>
<dbReference type="PANTHER" id="PTHR38248">
    <property type="entry name" value="FUNK1 6"/>
    <property type="match status" value="1"/>
</dbReference>
<accession>K5UVE9</accession>
<evidence type="ECO:0000313" key="3">
    <source>
        <dbReference type="EMBL" id="EKM53991.1"/>
    </source>
</evidence>
<evidence type="ECO:0000313" key="4">
    <source>
        <dbReference type="Proteomes" id="UP000008370"/>
    </source>
</evidence>
<evidence type="ECO:0000256" key="1">
    <source>
        <dbReference type="SAM" id="MobiDB-lite"/>
    </source>
</evidence>
<organism evidence="3 4">
    <name type="scientific">Phanerochaete carnosa (strain HHB-10118-sp)</name>
    <name type="common">White-rot fungus</name>
    <name type="synonym">Peniophora carnosa</name>
    <dbReference type="NCBI Taxonomy" id="650164"/>
    <lineage>
        <taxon>Eukaryota</taxon>
        <taxon>Fungi</taxon>
        <taxon>Dikarya</taxon>
        <taxon>Basidiomycota</taxon>
        <taxon>Agaricomycotina</taxon>
        <taxon>Agaricomycetes</taxon>
        <taxon>Polyporales</taxon>
        <taxon>Phanerochaetaceae</taxon>
        <taxon>Phanerochaete</taxon>
    </lineage>
</organism>
<proteinExistence type="predicted"/>
<dbReference type="Pfam" id="PF17667">
    <property type="entry name" value="Pkinase_fungal"/>
    <property type="match status" value="1"/>
</dbReference>
<feature type="domain" description="Fungal-type protein kinase" evidence="2">
    <location>
        <begin position="161"/>
        <end position="626"/>
    </location>
</feature>
<dbReference type="Proteomes" id="UP000008370">
    <property type="component" value="Unassembled WGS sequence"/>
</dbReference>
<feature type="region of interest" description="Disordered" evidence="1">
    <location>
        <begin position="781"/>
        <end position="835"/>
    </location>
</feature>